<accession>A0A9W9ZRQ8</accession>
<dbReference type="Proteomes" id="UP001163046">
    <property type="component" value="Unassembled WGS sequence"/>
</dbReference>
<evidence type="ECO:0008006" key="3">
    <source>
        <dbReference type="Google" id="ProtNLM"/>
    </source>
</evidence>
<name>A0A9W9ZRQ8_9CNID</name>
<keyword evidence="2" id="KW-1185">Reference proteome</keyword>
<comment type="caution">
    <text evidence="1">The sequence shown here is derived from an EMBL/GenBank/DDBJ whole genome shotgun (WGS) entry which is preliminary data.</text>
</comment>
<dbReference type="OrthoDB" id="5971237at2759"/>
<sequence length="276" mass="30899">MNLILTAPHGGNLNPSTQINGESWPYRQRYGCKESDGGCCSWTHSCGITSTDCEARIPNDLYTRGIARDIADGIKAITGFRPHVVYNMLKRSKLDANRDIHEATFLIPDAIIAHQDYNNFISQARSAITGRGLLLDIHGQSHLPERTELGYLISGYNLNKGVYNIDESSIRSLGKHWRCGSNRACFKEFILGDRSLGHFMNQQGLGAVPSPRNKKPNRAKYFSGGYTVKKYGSRAGGEIDAIQMEFAKTFRKGWGKNSQNRHRVVRAILSFLNLNY</sequence>
<evidence type="ECO:0000313" key="1">
    <source>
        <dbReference type="EMBL" id="KAJ7386626.1"/>
    </source>
</evidence>
<dbReference type="Gene3D" id="3.40.630.40">
    <property type="entry name" value="Zn-dependent exopeptidases"/>
    <property type="match status" value="1"/>
</dbReference>
<gene>
    <name evidence="1" type="ORF">OS493_008777</name>
</gene>
<reference evidence="1" key="1">
    <citation type="submission" date="2023-01" db="EMBL/GenBank/DDBJ databases">
        <title>Genome assembly of the deep-sea coral Lophelia pertusa.</title>
        <authorList>
            <person name="Herrera S."/>
            <person name="Cordes E."/>
        </authorList>
    </citation>
    <scope>NUCLEOTIDE SEQUENCE</scope>
    <source>
        <strain evidence="1">USNM1676648</strain>
        <tissue evidence="1">Polyp</tissue>
    </source>
</reference>
<evidence type="ECO:0000313" key="2">
    <source>
        <dbReference type="Proteomes" id="UP001163046"/>
    </source>
</evidence>
<dbReference type="AlphaFoldDB" id="A0A9W9ZRQ8"/>
<organism evidence="1 2">
    <name type="scientific">Desmophyllum pertusum</name>
    <dbReference type="NCBI Taxonomy" id="174260"/>
    <lineage>
        <taxon>Eukaryota</taxon>
        <taxon>Metazoa</taxon>
        <taxon>Cnidaria</taxon>
        <taxon>Anthozoa</taxon>
        <taxon>Hexacorallia</taxon>
        <taxon>Scleractinia</taxon>
        <taxon>Caryophylliina</taxon>
        <taxon>Caryophylliidae</taxon>
        <taxon>Desmophyllum</taxon>
    </lineage>
</organism>
<proteinExistence type="predicted"/>
<protein>
    <recommendedName>
        <fullName evidence="3">N-formylglutamate amidohydrolase</fullName>
    </recommendedName>
</protein>
<dbReference type="EMBL" id="MU825876">
    <property type="protein sequence ID" value="KAJ7386626.1"/>
    <property type="molecule type" value="Genomic_DNA"/>
</dbReference>